<evidence type="ECO:0000313" key="3">
    <source>
        <dbReference type="Proteomes" id="UP000005025"/>
    </source>
</evidence>
<organism evidence="2 3">
    <name type="scientific">Lentilactobacillus kisonensis F0435</name>
    <dbReference type="NCBI Taxonomy" id="797516"/>
    <lineage>
        <taxon>Bacteria</taxon>
        <taxon>Bacillati</taxon>
        <taxon>Bacillota</taxon>
        <taxon>Bacilli</taxon>
        <taxon>Lactobacillales</taxon>
        <taxon>Lactobacillaceae</taxon>
        <taxon>Lentilactobacillus</taxon>
    </lineage>
</organism>
<dbReference type="Proteomes" id="UP000005025">
    <property type="component" value="Unassembled WGS sequence"/>
</dbReference>
<dbReference type="InterPro" id="IPR057253">
    <property type="entry name" value="CoiA-like_N"/>
</dbReference>
<dbReference type="Pfam" id="PF25164">
    <property type="entry name" value="CoiA_N"/>
    <property type="match status" value="1"/>
</dbReference>
<dbReference type="AlphaFoldDB" id="H1LCT3"/>
<gene>
    <name evidence="2" type="ORF">HMPREF9104_00397</name>
</gene>
<comment type="caution">
    <text evidence="2">The sequence shown here is derived from an EMBL/GenBank/DDBJ whole genome shotgun (WGS) entry which is preliminary data.</text>
</comment>
<dbReference type="HOGENOM" id="CLU_3044686_0_0_9"/>
<reference evidence="2 3" key="1">
    <citation type="submission" date="2011-09" db="EMBL/GenBank/DDBJ databases">
        <authorList>
            <person name="Weinstock G."/>
            <person name="Sodergren E."/>
            <person name="Clifton S."/>
            <person name="Fulton L."/>
            <person name="Fulton B."/>
            <person name="Courtney L."/>
            <person name="Fronick C."/>
            <person name="Harrison M."/>
            <person name="Strong C."/>
            <person name="Farmer C."/>
            <person name="Delahaunty K."/>
            <person name="Markovic C."/>
            <person name="Hall O."/>
            <person name="Minx P."/>
            <person name="Tomlinson C."/>
            <person name="Mitreva M."/>
            <person name="Hou S."/>
            <person name="Chen J."/>
            <person name="Wollam A."/>
            <person name="Pepin K.H."/>
            <person name="Johnson M."/>
            <person name="Bhonagiri V."/>
            <person name="Zhang X."/>
            <person name="Suruliraj S."/>
            <person name="Warren W."/>
            <person name="Chinwalla A."/>
            <person name="Mardis E.R."/>
            <person name="Wilson R.K."/>
        </authorList>
    </citation>
    <scope>NUCLEOTIDE SEQUENCE [LARGE SCALE GENOMIC DNA]</scope>
    <source>
        <strain evidence="2 3">F0435</strain>
    </source>
</reference>
<feature type="domain" description="Competence protein CoiA-like N-terminal" evidence="1">
    <location>
        <begin position="21"/>
        <end position="49"/>
    </location>
</feature>
<dbReference type="EMBL" id="AGRJ01000039">
    <property type="protein sequence ID" value="EHO53812.1"/>
    <property type="molecule type" value="Genomic_DNA"/>
</dbReference>
<name>H1LCT3_9LACO</name>
<evidence type="ECO:0000313" key="2">
    <source>
        <dbReference type="EMBL" id="EHO53812.1"/>
    </source>
</evidence>
<accession>H1LCT3</accession>
<evidence type="ECO:0000259" key="1">
    <source>
        <dbReference type="Pfam" id="PF25164"/>
    </source>
</evidence>
<dbReference type="PATRIC" id="fig|797516.3.peg.356"/>
<proteinExistence type="predicted"/>
<dbReference type="RefSeq" id="WP_008855590.1">
    <property type="nucleotide sequence ID" value="NZ_JH591001.1"/>
</dbReference>
<protein>
    <recommendedName>
        <fullName evidence="1">Competence protein CoiA-like N-terminal domain-containing protein</fullName>
    </recommendedName>
</protein>
<sequence length="54" mass="6032">MLVAMANNKLIMASAVMGDVGPFICPCCRLPVIYKHGNYRIPHFSHKQSKIRSS</sequence>